<dbReference type="EMBL" id="JBHSBC010000013">
    <property type="protein sequence ID" value="MFC3981412.1"/>
    <property type="molecule type" value="Genomic_DNA"/>
</dbReference>
<dbReference type="Proteomes" id="UP001595698">
    <property type="component" value="Unassembled WGS sequence"/>
</dbReference>
<gene>
    <name evidence="1" type="ORF">ACFOYY_14835</name>
</gene>
<evidence type="ECO:0000313" key="2">
    <source>
        <dbReference type="Proteomes" id="UP001595698"/>
    </source>
</evidence>
<dbReference type="RefSeq" id="WP_386190078.1">
    <property type="nucleotide sequence ID" value="NZ_JBHSBC010000013.1"/>
</dbReference>
<reference evidence="2" key="1">
    <citation type="journal article" date="2019" name="Int. J. Syst. Evol. Microbiol.">
        <title>The Global Catalogue of Microorganisms (GCM) 10K type strain sequencing project: providing services to taxonomists for standard genome sequencing and annotation.</title>
        <authorList>
            <consortium name="The Broad Institute Genomics Platform"/>
            <consortium name="The Broad Institute Genome Sequencing Center for Infectious Disease"/>
            <person name="Wu L."/>
            <person name="Ma J."/>
        </authorList>
    </citation>
    <scope>NUCLEOTIDE SEQUENCE [LARGE SCALE GENOMIC DNA]</scope>
    <source>
        <strain evidence="2">TBRC 7912</strain>
    </source>
</reference>
<organism evidence="1 2">
    <name type="scientific">Streptosporangium jomthongense</name>
    <dbReference type="NCBI Taxonomy" id="1193683"/>
    <lineage>
        <taxon>Bacteria</taxon>
        <taxon>Bacillati</taxon>
        <taxon>Actinomycetota</taxon>
        <taxon>Actinomycetes</taxon>
        <taxon>Streptosporangiales</taxon>
        <taxon>Streptosporangiaceae</taxon>
        <taxon>Streptosporangium</taxon>
    </lineage>
</organism>
<sequence>MPADDWIAAIVRRAKRQLAMTETIGWPEGVLARALNLVGAPVDLHGHRFITTWTSAGPPHAADRPCEVNGFNWRCLGCGSYGRQGDTYNDPGYRDRRDAQADAQAHAERCRFLAAQ</sequence>
<proteinExistence type="predicted"/>
<keyword evidence="2" id="KW-1185">Reference proteome</keyword>
<evidence type="ECO:0000313" key="1">
    <source>
        <dbReference type="EMBL" id="MFC3981412.1"/>
    </source>
</evidence>
<name>A0ABV8F271_9ACTN</name>
<comment type="caution">
    <text evidence="1">The sequence shown here is derived from an EMBL/GenBank/DDBJ whole genome shotgun (WGS) entry which is preliminary data.</text>
</comment>
<protein>
    <submittedName>
        <fullName evidence="1">Uncharacterized protein</fullName>
    </submittedName>
</protein>
<accession>A0ABV8F271</accession>